<dbReference type="OrthoDB" id="2963168at2759"/>
<dbReference type="SUPFAM" id="SSF53067">
    <property type="entry name" value="Actin-like ATPase domain"/>
    <property type="match status" value="1"/>
</dbReference>
<dbReference type="PANTHER" id="PTHR14187:SF5">
    <property type="entry name" value="HEAT SHOCK 70 KDA PROTEIN 12A"/>
    <property type="match status" value="1"/>
</dbReference>
<proteinExistence type="predicted"/>
<sequence>MRIEPVFAKSLFTATCDNVISLIQSVLQQGTVSNVSSILLVGGFAECKMIQNSLKTAFPSINIVLQDDSGVIVLKGAVLFGYKSDIISSRIARCTYGTSFHGRFDKRIHDQKRKFISKGKKYCKNVFDPFIRINTSIPLGHKIEKTYSTDSQTGCWCQYISLIVRMLCIQTQKNAHYSVNSSLSYKTQNAKKSL</sequence>
<dbReference type="PANTHER" id="PTHR14187">
    <property type="entry name" value="ALPHA KINASE/ELONGATION FACTOR 2 KINASE"/>
    <property type="match status" value="1"/>
</dbReference>
<keyword evidence="2" id="KW-1185">Reference proteome</keyword>
<evidence type="ECO:0000313" key="2">
    <source>
        <dbReference type="Proteomes" id="UP000683360"/>
    </source>
</evidence>
<dbReference type="AlphaFoldDB" id="A0A8S3V5R9"/>
<dbReference type="EMBL" id="CAJPWZ010002965">
    <property type="protein sequence ID" value="CAG2249163.1"/>
    <property type="molecule type" value="Genomic_DNA"/>
</dbReference>
<evidence type="ECO:0000313" key="1">
    <source>
        <dbReference type="EMBL" id="CAG2249163.1"/>
    </source>
</evidence>
<gene>
    <name evidence="1" type="ORF">MEDL_60956</name>
</gene>
<organism evidence="1 2">
    <name type="scientific">Mytilus edulis</name>
    <name type="common">Blue mussel</name>
    <dbReference type="NCBI Taxonomy" id="6550"/>
    <lineage>
        <taxon>Eukaryota</taxon>
        <taxon>Metazoa</taxon>
        <taxon>Spiralia</taxon>
        <taxon>Lophotrochozoa</taxon>
        <taxon>Mollusca</taxon>
        <taxon>Bivalvia</taxon>
        <taxon>Autobranchia</taxon>
        <taxon>Pteriomorphia</taxon>
        <taxon>Mytilida</taxon>
        <taxon>Mytiloidea</taxon>
        <taxon>Mytilidae</taxon>
        <taxon>Mytilinae</taxon>
        <taxon>Mytilus</taxon>
    </lineage>
</organism>
<comment type="caution">
    <text evidence="1">The sequence shown here is derived from an EMBL/GenBank/DDBJ whole genome shotgun (WGS) entry which is preliminary data.</text>
</comment>
<dbReference type="InterPro" id="IPR043129">
    <property type="entry name" value="ATPase_NBD"/>
</dbReference>
<accession>A0A8S3V5R9</accession>
<reference evidence="1" key="1">
    <citation type="submission" date="2021-03" db="EMBL/GenBank/DDBJ databases">
        <authorList>
            <person name="Bekaert M."/>
        </authorList>
    </citation>
    <scope>NUCLEOTIDE SEQUENCE</scope>
</reference>
<protein>
    <submittedName>
        <fullName evidence="1">Uncharacterized protein</fullName>
    </submittedName>
</protein>
<dbReference type="Proteomes" id="UP000683360">
    <property type="component" value="Unassembled WGS sequence"/>
</dbReference>
<name>A0A8S3V5R9_MYTED</name>